<keyword evidence="3 6" id="KW-0812">Transmembrane</keyword>
<comment type="caution">
    <text evidence="8">The sequence shown here is derived from an EMBL/GenBank/DDBJ whole genome shotgun (WGS) entry which is preliminary data.</text>
</comment>
<feature type="transmembrane region" description="Helical" evidence="6">
    <location>
        <begin position="277"/>
        <end position="295"/>
    </location>
</feature>
<feature type="transmembrane region" description="Helical" evidence="6">
    <location>
        <begin position="211"/>
        <end position="234"/>
    </location>
</feature>
<dbReference type="PROSITE" id="PS00216">
    <property type="entry name" value="SUGAR_TRANSPORT_1"/>
    <property type="match status" value="1"/>
</dbReference>
<dbReference type="InterPro" id="IPR050189">
    <property type="entry name" value="MFS_Efflux_Transporters"/>
</dbReference>
<dbReference type="EMBL" id="JBDLBR010000002">
    <property type="protein sequence ID" value="MEN7536695.1"/>
    <property type="molecule type" value="Genomic_DNA"/>
</dbReference>
<proteinExistence type="predicted"/>
<keyword evidence="5 6" id="KW-0472">Membrane</keyword>
<feature type="transmembrane region" description="Helical" evidence="6">
    <location>
        <begin position="301"/>
        <end position="324"/>
    </location>
</feature>
<feature type="transmembrane region" description="Helical" evidence="6">
    <location>
        <begin position="246"/>
        <end position="265"/>
    </location>
</feature>
<evidence type="ECO:0000256" key="3">
    <source>
        <dbReference type="ARBA" id="ARBA00022692"/>
    </source>
</evidence>
<gene>
    <name evidence="8" type="ORF">ABDJ38_05880</name>
</gene>
<feature type="transmembrane region" description="Helical" evidence="6">
    <location>
        <begin position="51"/>
        <end position="71"/>
    </location>
</feature>
<dbReference type="InterPro" id="IPR020846">
    <property type="entry name" value="MFS_dom"/>
</dbReference>
<comment type="subcellular location">
    <subcellularLocation>
        <location evidence="1">Cell membrane</location>
        <topology evidence="1">Multi-pass membrane protein</topology>
    </subcellularLocation>
</comment>
<dbReference type="InterPro" id="IPR005829">
    <property type="entry name" value="Sugar_transporter_CS"/>
</dbReference>
<dbReference type="Pfam" id="PF07690">
    <property type="entry name" value="MFS_1"/>
    <property type="match status" value="1"/>
</dbReference>
<dbReference type="Gene3D" id="1.20.1250.20">
    <property type="entry name" value="MFS general substrate transporter like domains"/>
    <property type="match status" value="1"/>
</dbReference>
<feature type="transmembrane region" description="Helical" evidence="6">
    <location>
        <begin position="336"/>
        <end position="361"/>
    </location>
</feature>
<feature type="transmembrane region" description="Helical" evidence="6">
    <location>
        <begin position="367"/>
        <end position="386"/>
    </location>
</feature>
<feature type="transmembrane region" description="Helical" evidence="6">
    <location>
        <begin position="107"/>
        <end position="129"/>
    </location>
</feature>
<feature type="transmembrane region" description="Helical" evidence="6">
    <location>
        <begin position="141"/>
        <end position="161"/>
    </location>
</feature>
<dbReference type="InterPro" id="IPR036259">
    <property type="entry name" value="MFS_trans_sf"/>
</dbReference>
<dbReference type="PROSITE" id="PS50850">
    <property type="entry name" value="MFS"/>
    <property type="match status" value="1"/>
</dbReference>
<keyword evidence="9" id="KW-1185">Reference proteome</keyword>
<evidence type="ECO:0000313" key="8">
    <source>
        <dbReference type="EMBL" id="MEN7536695.1"/>
    </source>
</evidence>
<feature type="transmembrane region" description="Helical" evidence="6">
    <location>
        <begin position="16"/>
        <end position="39"/>
    </location>
</feature>
<evidence type="ECO:0000256" key="2">
    <source>
        <dbReference type="ARBA" id="ARBA00022475"/>
    </source>
</evidence>
<protein>
    <submittedName>
        <fullName evidence="8">MFS transporter</fullName>
    </submittedName>
</protein>
<evidence type="ECO:0000313" key="9">
    <source>
        <dbReference type="Proteomes" id="UP001484535"/>
    </source>
</evidence>
<reference evidence="8 9" key="1">
    <citation type="submission" date="2024-05" db="EMBL/GenBank/DDBJ databases">
        <authorList>
            <person name="Park S."/>
        </authorList>
    </citation>
    <scope>NUCLEOTIDE SEQUENCE [LARGE SCALE GENOMIC DNA]</scope>
    <source>
        <strain evidence="8 9">DGU5</strain>
    </source>
</reference>
<evidence type="ECO:0000256" key="1">
    <source>
        <dbReference type="ARBA" id="ARBA00004651"/>
    </source>
</evidence>
<dbReference type="PANTHER" id="PTHR43124">
    <property type="entry name" value="PURINE EFFLUX PUMP PBUE"/>
    <property type="match status" value="1"/>
</dbReference>
<evidence type="ECO:0000256" key="4">
    <source>
        <dbReference type="ARBA" id="ARBA00022989"/>
    </source>
</evidence>
<evidence type="ECO:0000256" key="6">
    <source>
        <dbReference type="SAM" id="Phobius"/>
    </source>
</evidence>
<dbReference type="CDD" id="cd17473">
    <property type="entry name" value="MFS_arabinose_efflux_permease_like"/>
    <property type="match status" value="1"/>
</dbReference>
<keyword evidence="4 6" id="KW-1133">Transmembrane helix</keyword>
<keyword evidence="2" id="KW-1003">Cell membrane</keyword>
<dbReference type="Proteomes" id="UP001484535">
    <property type="component" value="Unassembled WGS sequence"/>
</dbReference>
<organism evidence="8 9">
    <name type="scientific">Aurantiacibacter flavus</name>
    <dbReference type="NCBI Taxonomy" id="3145232"/>
    <lineage>
        <taxon>Bacteria</taxon>
        <taxon>Pseudomonadati</taxon>
        <taxon>Pseudomonadota</taxon>
        <taxon>Alphaproteobacteria</taxon>
        <taxon>Sphingomonadales</taxon>
        <taxon>Erythrobacteraceae</taxon>
        <taxon>Aurantiacibacter</taxon>
    </lineage>
</organism>
<dbReference type="RefSeq" id="WP_346784147.1">
    <property type="nucleotide sequence ID" value="NZ_JBDLBR010000002.1"/>
</dbReference>
<evidence type="ECO:0000256" key="5">
    <source>
        <dbReference type="ARBA" id="ARBA00023136"/>
    </source>
</evidence>
<feature type="domain" description="Major facilitator superfamily (MFS) profile" evidence="7">
    <location>
        <begin position="14"/>
        <end position="390"/>
    </location>
</feature>
<accession>A0ABV0CVG9</accession>
<feature type="transmembrane region" description="Helical" evidence="6">
    <location>
        <begin position="83"/>
        <end position="101"/>
    </location>
</feature>
<dbReference type="InterPro" id="IPR011701">
    <property type="entry name" value="MFS"/>
</dbReference>
<feature type="transmembrane region" description="Helical" evidence="6">
    <location>
        <begin position="173"/>
        <end position="191"/>
    </location>
</feature>
<sequence length="394" mass="41452">MIDKHEAREAGKRQGFILLATAVLPIMAIVSLIPVLPLLLGEFAGVPGNEFLVPMALTIPALCVALFSPVAGWLSDRIGRKQMMIWSLLLYAAFGILPWFLDDLFQIIAARFALGMVEAVIMTLATVLIGDYFAGERRERWIALQIAVGSVAAIVLIALGGLLGELLGSRGPFLLYLLALPIALVAAIGLFEPAKAAIGPADARQAFPYRVILPLAVITFGVGIIFYTVSVQLGPILEASRPVSPAQIGLFGALCNVAVAIGSFAFHRSSKRAGPKLLSFGLAVASVGYAGVVLAPDLFLMAAFAALVCFGSGLMLPNMLAWTMRSLPAAMRGRGMGLWTGSFFLAQFLAPLLLAAFSGLAGSLTQALMIYAFVAGIGAVLAMFSAKSKARLAT</sequence>
<evidence type="ECO:0000259" key="7">
    <source>
        <dbReference type="PROSITE" id="PS50850"/>
    </source>
</evidence>
<dbReference type="PANTHER" id="PTHR43124:SF3">
    <property type="entry name" value="CHLORAMPHENICOL EFFLUX PUMP RV0191"/>
    <property type="match status" value="1"/>
</dbReference>
<dbReference type="SUPFAM" id="SSF103473">
    <property type="entry name" value="MFS general substrate transporter"/>
    <property type="match status" value="1"/>
</dbReference>
<name>A0ABV0CVG9_9SPHN</name>